<evidence type="ECO:0000313" key="2">
    <source>
        <dbReference type="EMBL" id="KAF6438010.1"/>
    </source>
</evidence>
<gene>
    <name evidence="2" type="ORF">HJG59_008706</name>
</gene>
<dbReference type="InterPro" id="IPR016641">
    <property type="entry name" value="EGD2/NACA0like"/>
</dbReference>
<accession>A0A7J8ERH5</accession>
<dbReference type="Gene3D" id="2.20.70.30">
    <property type="entry name" value="Nascent polypeptide-associated complex domain"/>
    <property type="match status" value="1"/>
</dbReference>
<dbReference type="AlphaFoldDB" id="A0A7J8ERH5"/>
<comment type="caution">
    <text evidence="2">The sequence shown here is derived from an EMBL/GenBank/DDBJ whole genome shotgun (WGS) entry which is preliminary data.</text>
</comment>
<proteinExistence type="predicted"/>
<dbReference type="EMBL" id="JACASF010000013">
    <property type="protein sequence ID" value="KAF6438010.1"/>
    <property type="molecule type" value="Genomic_DNA"/>
</dbReference>
<dbReference type="CDD" id="cd22054">
    <property type="entry name" value="NAC_NACA"/>
    <property type="match status" value="1"/>
</dbReference>
<reference evidence="2 3" key="1">
    <citation type="journal article" date="2020" name="Nature">
        <title>Six reference-quality genomes reveal evolution of bat adaptations.</title>
        <authorList>
            <person name="Jebb D."/>
            <person name="Huang Z."/>
            <person name="Pippel M."/>
            <person name="Hughes G.M."/>
            <person name="Lavrichenko K."/>
            <person name="Devanna P."/>
            <person name="Winkler S."/>
            <person name="Jermiin L.S."/>
            <person name="Skirmuntt E.C."/>
            <person name="Katzourakis A."/>
            <person name="Burkitt-Gray L."/>
            <person name="Ray D.A."/>
            <person name="Sullivan K.A.M."/>
            <person name="Roscito J.G."/>
            <person name="Kirilenko B.M."/>
            <person name="Davalos L.M."/>
            <person name="Corthals A.P."/>
            <person name="Power M.L."/>
            <person name="Jones G."/>
            <person name="Ransome R.D."/>
            <person name="Dechmann D.K.N."/>
            <person name="Locatelli A.G."/>
            <person name="Puechmaille S.J."/>
            <person name="Fedrigo O."/>
            <person name="Jarvis E.D."/>
            <person name="Hiller M."/>
            <person name="Vernes S.C."/>
            <person name="Myers E.W."/>
            <person name="Teeling E.C."/>
        </authorList>
    </citation>
    <scope>NUCLEOTIDE SEQUENCE [LARGE SCALE GENOMIC DNA]</scope>
    <source>
        <strain evidence="2">MMolMol1</strain>
        <tissue evidence="2">Muscle</tissue>
    </source>
</reference>
<dbReference type="Pfam" id="PF01849">
    <property type="entry name" value="NAC"/>
    <property type="match status" value="1"/>
</dbReference>
<dbReference type="PANTHER" id="PTHR21713">
    <property type="entry name" value="NASCENT POLYPEPTIDE ASSOCIATED COMPLEX ALPHA SUBUNIT-RELATED"/>
    <property type="match status" value="1"/>
</dbReference>
<dbReference type="Proteomes" id="UP000550707">
    <property type="component" value="Unassembled WGS sequence"/>
</dbReference>
<evidence type="ECO:0000313" key="3">
    <source>
        <dbReference type="Proteomes" id="UP000550707"/>
    </source>
</evidence>
<keyword evidence="3" id="KW-1185">Reference proteome</keyword>
<organism evidence="2 3">
    <name type="scientific">Molossus molossus</name>
    <name type="common">Pallas' mastiff bat</name>
    <name type="synonym">Vespertilio molossus</name>
    <dbReference type="NCBI Taxonomy" id="27622"/>
    <lineage>
        <taxon>Eukaryota</taxon>
        <taxon>Metazoa</taxon>
        <taxon>Chordata</taxon>
        <taxon>Craniata</taxon>
        <taxon>Vertebrata</taxon>
        <taxon>Euteleostomi</taxon>
        <taxon>Mammalia</taxon>
        <taxon>Eutheria</taxon>
        <taxon>Laurasiatheria</taxon>
        <taxon>Chiroptera</taxon>
        <taxon>Yangochiroptera</taxon>
        <taxon>Molossidae</taxon>
        <taxon>Molossus</taxon>
    </lineage>
</organism>
<dbReference type="SMART" id="SM01407">
    <property type="entry name" value="NAC"/>
    <property type="match status" value="1"/>
</dbReference>
<sequence length="121" mass="13542">MKGYFQPRSSARVNRVTLQKSKSICFVITKPDVYRSPASDLYIVLGGAKFEDLFQQAQIAAAEQFKVQGEAMSQTFKKMQTPTVQEECVKEKVDETDVGVDDIESAMSRANAVTEQRQSEP</sequence>
<dbReference type="PROSITE" id="PS51151">
    <property type="entry name" value="NAC_AB"/>
    <property type="match status" value="1"/>
</dbReference>
<dbReference type="InParanoid" id="A0A7J8ERH5"/>
<protein>
    <recommendedName>
        <fullName evidence="1">NAC-A/B domain-containing protein</fullName>
    </recommendedName>
</protein>
<dbReference type="GO" id="GO:0005854">
    <property type="term" value="C:nascent polypeptide-associated complex"/>
    <property type="evidence" value="ECO:0007669"/>
    <property type="project" value="InterPro"/>
</dbReference>
<dbReference type="InterPro" id="IPR038187">
    <property type="entry name" value="NAC_A/B_dom_sf"/>
</dbReference>
<evidence type="ECO:0000259" key="1">
    <source>
        <dbReference type="PROSITE" id="PS51151"/>
    </source>
</evidence>
<name>A0A7J8ERH5_MOLMO</name>
<dbReference type="InterPro" id="IPR002715">
    <property type="entry name" value="Nas_poly-pep-assoc_cplx_dom"/>
</dbReference>
<feature type="domain" description="NAC-A/B" evidence="1">
    <location>
        <begin position="1"/>
        <end position="57"/>
    </location>
</feature>